<keyword evidence="8 11" id="KW-0408">Iron</keyword>
<dbReference type="PRINTS" id="PR00463">
    <property type="entry name" value="EP450I"/>
</dbReference>
<dbReference type="InterPro" id="IPR017972">
    <property type="entry name" value="Cyt_P450_CS"/>
</dbReference>
<keyword evidence="7 12" id="KW-0560">Oxidoreductase</keyword>
<comment type="similarity">
    <text evidence="12">Belongs to the cytochrome P450 family.</text>
</comment>
<dbReference type="GO" id="GO:0004497">
    <property type="term" value="F:monooxygenase activity"/>
    <property type="evidence" value="ECO:0007669"/>
    <property type="project" value="UniProtKB-KW"/>
</dbReference>
<evidence type="ECO:0000256" key="1">
    <source>
        <dbReference type="ARBA" id="ARBA00001971"/>
    </source>
</evidence>
<dbReference type="InterPro" id="IPR002401">
    <property type="entry name" value="Cyt_P450_E_grp-I"/>
</dbReference>
<gene>
    <name evidence="13" type="ORF">AABB24_008518</name>
</gene>
<dbReference type="PRINTS" id="PR00385">
    <property type="entry name" value="P450"/>
</dbReference>
<keyword evidence="4" id="KW-0812">Transmembrane</keyword>
<keyword evidence="6" id="KW-1133">Transmembrane helix</keyword>
<proteinExistence type="inferred from homology"/>
<evidence type="ECO:0000313" key="14">
    <source>
        <dbReference type="Proteomes" id="UP001627284"/>
    </source>
</evidence>
<organism evidence="13 14">
    <name type="scientific">Solanum stoloniferum</name>
    <dbReference type="NCBI Taxonomy" id="62892"/>
    <lineage>
        <taxon>Eukaryota</taxon>
        <taxon>Viridiplantae</taxon>
        <taxon>Streptophyta</taxon>
        <taxon>Embryophyta</taxon>
        <taxon>Tracheophyta</taxon>
        <taxon>Spermatophyta</taxon>
        <taxon>Magnoliopsida</taxon>
        <taxon>eudicotyledons</taxon>
        <taxon>Gunneridae</taxon>
        <taxon>Pentapetalae</taxon>
        <taxon>asterids</taxon>
        <taxon>lamiids</taxon>
        <taxon>Solanales</taxon>
        <taxon>Solanaceae</taxon>
        <taxon>Solanoideae</taxon>
        <taxon>Solaneae</taxon>
        <taxon>Solanum</taxon>
    </lineage>
</organism>
<dbReference type="Pfam" id="PF00067">
    <property type="entry name" value="p450"/>
    <property type="match status" value="1"/>
</dbReference>
<evidence type="ECO:0000256" key="7">
    <source>
        <dbReference type="ARBA" id="ARBA00023002"/>
    </source>
</evidence>
<evidence type="ECO:0000256" key="4">
    <source>
        <dbReference type="ARBA" id="ARBA00022692"/>
    </source>
</evidence>
<reference evidence="13 14" key="1">
    <citation type="submission" date="2024-05" db="EMBL/GenBank/DDBJ databases">
        <title>De novo assembly of an allotetraploid wild potato.</title>
        <authorList>
            <person name="Hosaka A.J."/>
        </authorList>
    </citation>
    <scope>NUCLEOTIDE SEQUENCE [LARGE SCALE GENOMIC DNA]</scope>
    <source>
        <tissue evidence="13">Young leaves</tissue>
    </source>
</reference>
<keyword evidence="14" id="KW-1185">Reference proteome</keyword>
<evidence type="ECO:0000256" key="12">
    <source>
        <dbReference type="RuleBase" id="RU000461"/>
    </source>
</evidence>
<evidence type="ECO:0000256" key="2">
    <source>
        <dbReference type="ARBA" id="ARBA00004370"/>
    </source>
</evidence>
<evidence type="ECO:0000256" key="6">
    <source>
        <dbReference type="ARBA" id="ARBA00022989"/>
    </source>
</evidence>
<evidence type="ECO:0000256" key="5">
    <source>
        <dbReference type="ARBA" id="ARBA00022723"/>
    </source>
</evidence>
<accession>A0ABD2UT56</accession>
<dbReference type="GO" id="GO:0016020">
    <property type="term" value="C:membrane"/>
    <property type="evidence" value="ECO:0007669"/>
    <property type="project" value="UniProtKB-SubCell"/>
</dbReference>
<sequence length="202" mass="22524">MLAGGSDTIIVALTWTLSLLLNNPHVRQKAQELDIQVGKNKLVDESHINSLVYLQAIAKESLRLYPPGPLSAPHESIEDCIVGGYNIPKGTRVLFNLWKIQRDPTVWPEPDLFKPKRFLTTHKDIDVKGNHFELIPFGAGRRICPGISSTLVLLHLTLANVLHAFEITRPSDEPIDMTASFGTKTTPLEVLIAPRLSPDLYY</sequence>
<evidence type="ECO:0000256" key="9">
    <source>
        <dbReference type="ARBA" id="ARBA00023033"/>
    </source>
</evidence>
<protein>
    <recommendedName>
        <fullName evidence="15">Cytochrome P450</fullName>
    </recommendedName>
</protein>
<dbReference type="InterPro" id="IPR036396">
    <property type="entry name" value="Cyt_P450_sf"/>
</dbReference>
<name>A0ABD2UT56_9SOLN</name>
<comment type="cofactor">
    <cofactor evidence="1 11">
        <name>heme</name>
        <dbReference type="ChEBI" id="CHEBI:30413"/>
    </cofactor>
</comment>
<dbReference type="InterPro" id="IPR050651">
    <property type="entry name" value="Plant_Cytochrome_P450_Monoox"/>
</dbReference>
<keyword evidence="5 11" id="KW-0479">Metal-binding</keyword>
<comment type="subcellular location">
    <subcellularLocation>
        <location evidence="2">Membrane</location>
    </subcellularLocation>
</comment>
<feature type="binding site" description="axial binding residue" evidence="11">
    <location>
        <position position="144"/>
    </location>
    <ligand>
        <name>heme</name>
        <dbReference type="ChEBI" id="CHEBI:30413"/>
    </ligand>
    <ligandPart>
        <name>Fe</name>
        <dbReference type="ChEBI" id="CHEBI:18248"/>
    </ligandPart>
</feature>
<evidence type="ECO:0000256" key="8">
    <source>
        <dbReference type="ARBA" id="ARBA00023004"/>
    </source>
</evidence>
<dbReference type="PROSITE" id="PS00086">
    <property type="entry name" value="CYTOCHROME_P450"/>
    <property type="match status" value="1"/>
</dbReference>
<dbReference type="GO" id="GO:0046872">
    <property type="term" value="F:metal ion binding"/>
    <property type="evidence" value="ECO:0007669"/>
    <property type="project" value="UniProtKB-KW"/>
</dbReference>
<evidence type="ECO:0000256" key="10">
    <source>
        <dbReference type="ARBA" id="ARBA00023136"/>
    </source>
</evidence>
<dbReference type="InterPro" id="IPR001128">
    <property type="entry name" value="Cyt_P450"/>
</dbReference>
<dbReference type="AlphaFoldDB" id="A0ABD2UT56"/>
<keyword evidence="9 12" id="KW-0503">Monooxygenase</keyword>
<evidence type="ECO:0008006" key="15">
    <source>
        <dbReference type="Google" id="ProtNLM"/>
    </source>
</evidence>
<dbReference type="Gene3D" id="1.10.630.10">
    <property type="entry name" value="Cytochrome P450"/>
    <property type="match status" value="1"/>
</dbReference>
<dbReference type="Proteomes" id="UP001627284">
    <property type="component" value="Unassembled WGS sequence"/>
</dbReference>
<keyword evidence="3 11" id="KW-0349">Heme</keyword>
<dbReference type="PANTHER" id="PTHR47947:SF26">
    <property type="entry name" value="CYTOCHROME P450"/>
    <property type="match status" value="1"/>
</dbReference>
<evidence type="ECO:0000256" key="11">
    <source>
        <dbReference type="PIRSR" id="PIRSR602401-1"/>
    </source>
</evidence>
<comment type="caution">
    <text evidence="13">The sequence shown here is derived from an EMBL/GenBank/DDBJ whole genome shotgun (WGS) entry which is preliminary data.</text>
</comment>
<evidence type="ECO:0000256" key="3">
    <source>
        <dbReference type="ARBA" id="ARBA00022617"/>
    </source>
</evidence>
<keyword evidence="10" id="KW-0472">Membrane</keyword>
<dbReference type="SUPFAM" id="SSF48264">
    <property type="entry name" value="Cytochrome P450"/>
    <property type="match status" value="1"/>
</dbReference>
<evidence type="ECO:0000313" key="13">
    <source>
        <dbReference type="EMBL" id="KAL3372014.1"/>
    </source>
</evidence>
<dbReference type="PANTHER" id="PTHR47947">
    <property type="entry name" value="CYTOCHROME P450 82C3-RELATED"/>
    <property type="match status" value="1"/>
</dbReference>
<dbReference type="EMBL" id="JBJKTR010000004">
    <property type="protein sequence ID" value="KAL3372014.1"/>
    <property type="molecule type" value="Genomic_DNA"/>
</dbReference>